<evidence type="ECO:0000256" key="6">
    <source>
        <dbReference type="ARBA" id="ARBA00022500"/>
    </source>
</evidence>
<evidence type="ECO:0000256" key="2">
    <source>
        <dbReference type="ARBA" id="ARBA00010004"/>
    </source>
</evidence>
<organism evidence="11 12">
    <name type="scientific">Janthinobacterium fluminis</name>
    <dbReference type="NCBI Taxonomy" id="2987524"/>
    <lineage>
        <taxon>Bacteria</taxon>
        <taxon>Pseudomonadati</taxon>
        <taxon>Pseudomonadota</taxon>
        <taxon>Betaproteobacteria</taxon>
        <taxon>Burkholderiales</taxon>
        <taxon>Oxalobacteraceae</taxon>
        <taxon>Janthinobacterium</taxon>
    </lineage>
</organism>
<dbReference type="Pfam" id="PF02050">
    <property type="entry name" value="FliJ"/>
    <property type="match status" value="1"/>
</dbReference>
<protein>
    <recommendedName>
        <fullName evidence="3">Flagellar FliJ protein</fullName>
    </recommendedName>
</protein>
<evidence type="ECO:0000256" key="3">
    <source>
        <dbReference type="ARBA" id="ARBA00020392"/>
    </source>
</evidence>
<comment type="subcellular location">
    <subcellularLocation>
        <location evidence="1">Cell membrane</location>
        <topology evidence="1">Peripheral membrane protein</topology>
        <orientation evidence="1">Cytoplasmic side</orientation>
    </subcellularLocation>
</comment>
<dbReference type="Gene3D" id="1.10.287.1700">
    <property type="match status" value="1"/>
</dbReference>
<keyword evidence="11" id="KW-0966">Cell projection</keyword>
<dbReference type="InterPro" id="IPR012823">
    <property type="entry name" value="Flagell_FliJ"/>
</dbReference>
<evidence type="ECO:0000256" key="9">
    <source>
        <dbReference type="ARBA" id="ARBA00023136"/>
    </source>
</evidence>
<evidence type="ECO:0000313" key="12">
    <source>
        <dbReference type="Proteomes" id="UP001221208"/>
    </source>
</evidence>
<sequence>MTSSHTIRNLTTLVTLRSNELERLQTDMAAQTQVRERYQKNLERLTGLYTASGASGALPLALSVNCGNYKQAVMEMVDTHRTDLHLHEANMAVAQRVLNAAWAKREVLDQVLTQKQKDADVSVQRRDAKRQDELATQFWFRGQGK</sequence>
<evidence type="ECO:0000256" key="5">
    <source>
        <dbReference type="ARBA" id="ARBA00022475"/>
    </source>
</evidence>
<keyword evidence="8" id="KW-0653">Protein transport</keyword>
<reference evidence="11 12" key="1">
    <citation type="submission" date="2022-10" db="EMBL/GenBank/DDBJ databases">
        <title>Janthinobacterium sp. hw3 Genome sequencing.</title>
        <authorList>
            <person name="Park S."/>
        </authorList>
    </citation>
    <scope>NUCLEOTIDE SEQUENCE [LARGE SCALE GENOMIC DNA]</scope>
    <source>
        <strain evidence="12">hw3</strain>
    </source>
</reference>
<gene>
    <name evidence="11" type="ORF">OIK44_02710</name>
</gene>
<keyword evidence="10" id="KW-1006">Bacterial flagellum protein export</keyword>
<keyword evidence="7" id="KW-1005">Bacterial flagellum biogenesis</keyword>
<keyword evidence="12" id="KW-1185">Reference proteome</keyword>
<keyword evidence="11" id="KW-0969">Cilium</keyword>
<comment type="similarity">
    <text evidence="2">Belongs to the FliJ family.</text>
</comment>
<evidence type="ECO:0000256" key="10">
    <source>
        <dbReference type="ARBA" id="ARBA00023225"/>
    </source>
</evidence>
<evidence type="ECO:0000313" key="11">
    <source>
        <dbReference type="EMBL" id="MDC8756497.1"/>
    </source>
</evidence>
<dbReference type="Proteomes" id="UP001221208">
    <property type="component" value="Unassembled WGS sequence"/>
</dbReference>
<dbReference type="RefSeq" id="WP_273669129.1">
    <property type="nucleotide sequence ID" value="NZ_JAQQXR010000001.1"/>
</dbReference>
<keyword evidence="5" id="KW-1003">Cell membrane</keyword>
<dbReference type="InterPro" id="IPR053716">
    <property type="entry name" value="Flag_assembly_chemotaxis_eff"/>
</dbReference>
<accession>A0ABT5JUU2</accession>
<evidence type="ECO:0000256" key="4">
    <source>
        <dbReference type="ARBA" id="ARBA00022448"/>
    </source>
</evidence>
<keyword evidence="6" id="KW-0145">Chemotaxis</keyword>
<keyword evidence="11" id="KW-0282">Flagellum</keyword>
<comment type="caution">
    <text evidence="11">The sequence shown here is derived from an EMBL/GenBank/DDBJ whole genome shotgun (WGS) entry which is preliminary data.</text>
</comment>
<evidence type="ECO:0000256" key="7">
    <source>
        <dbReference type="ARBA" id="ARBA00022795"/>
    </source>
</evidence>
<evidence type="ECO:0000256" key="1">
    <source>
        <dbReference type="ARBA" id="ARBA00004413"/>
    </source>
</evidence>
<keyword evidence="9" id="KW-0472">Membrane</keyword>
<name>A0ABT5JUU2_9BURK</name>
<evidence type="ECO:0000256" key="8">
    <source>
        <dbReference type="ARBA" id="ARBA00022927"/>
    </source>
</evidence>
<proteinExistence type="inferred from homology"/>
<keyword evidence="4" id="KW-0813">Transport</keyword>
<dbReference type="EMBL" id="JAQQXR010000001">
    <property type="protein sequence ID" value="MDC8756497.1"/>
    <property type="molecule type" value="Genomic_DNA"/>
</dbReference>